<proteinExistence type="predicted"/>
<protein>
    <submittedName>
        <fullName evidence="1">Uncharacterized protein</fullName>
    </submittedName>
</protein>
<dbReference type="HOGENOM" id="CLU_1692694_0_0_7"/>
<accession>K0NB77</accession>
<dbReference type="OrthoDB" id="5420138at2"/>
<dbReference type="Proteomes" id="UP000007347">
    <property type="component" value="Chromosome"/>
</dbReference>
<dbReference type="EMBL" id="FO203503">
    <property type="protein sequence ID" value="CCK81519.1"/>
    <property type="molecule type" value="Genomic_DNA"/>
</dbReference>
<dbReference type="AlphaFoldDB" id="K0NB77"/>
<dbReference type="KEGG" id="dto:TOL2_C33620"/>
<sequence length="155" mass="17715">MKKNIIVKTDDPEKKKFNLVVTGPVEKVVDINPRSVYMNGNSGDTLETVVNITPSEKYHFSILGMEQKIRNGIQARLIEPKSSSILSSIWHSFLIKTRLIEPKEDKKLWQIKIKSTSDTAANLYEILTLKTDSQYKPMLTIRINAVFHEKQKPSS</sequence>
<gene>
    <name evidence="1" type="ordered locus">TOL2_C33620</name>
</gene>
<keyword evidence="2" id="KW-1185">Reference proteome</keyword>
<name>K0NB77_DESTT</name>
<reference evidence="1 2" key="1">
    <citation type="journal article" date="2013" name="Environ. Microbiol.">
        <title>Complete genome, catabolic sub-proteomes and key-metabolites of Desulfobacula toluolica Tol2, a marine, aromatic compound-degrading, sulfate-reducing bacterium.</title>
        <authorList>
            <person name="Wohlbrand L."/>
            <person name="Jacob J.H."/>
            <person name="Kube M."/>
            <person name="Mussmann M."/>
            <person name="Jarling R."/>
            <person name="Beck A."/>
            <person name="Amann R."/>
            <person name="Wilkes H."/>
            <person name="Reinhardt R."/>
            <person name="Rabus R."/>
        </authorList>
    </citation>
    <scope>NUCLEOTIDE SEQUENCE [LARGE SCALE GENOMIC DNA]</scope>
    <source>
        <strain evidence="2">DSM 7467 / Tol2</strain>
    </source>
</reference>
<evidence type="ECO:0000313" key="2">
    <source>
        <dbReference type="Proteomes" id="UP000007347"/>
    </source>
</evidence>
<organism evidence="1 2">
    <name type="scientific">Desulfobacula toluolica (strain DSM 7467 / Tol2)</name>
    <dbReference type="NCBI Taxonomy" id="651182"/>
    <lineage>
        <taxon>Bacteria</taxon>
        <taxon>Pseudomonadati</taxon>
        <taxon>Thermodesulfobacteriota</taxon>
        <taxon>Desulfobacteria</taxon>
        <taxon>Desulfobacterales</taxon>
        <taxon>Desulfobacteraceae</taxon>
        <taxon>Desulfobacula</taxon>
    </lineage>
</organism>
<dbReference type="STRING" id="651182.TOL2_C33620"/>
<evidence type="ECO:0000313" key="1">
    <source>
        <dbReference type="EMBL" id="CCK81519.1"/>
    </source>
</evidence>